<keyword evidence="1" id="KW-0732">Signal</keyword>
<gene>
    <name evidence="2" type="ORF">ZOSMA_4G01620</name>
</gene>
<organism evidence="2 3">
    <name type="scientific">Zostera marina</name>
    <name type="common">Eelgrass</name>
    <dbReference type="NCBI Taxonomy" id="29655"/>
    <lineage>
        <taxon>Eukaryota</taxon>
        <taxon>Viridiplantae</taxon>
        <taxon>Streptophyta</taxon>
        <taxon>Embryophyta</taxon>
        <taxon>Tracheophyta</taxon>
        <taxon>Spermatophyta</taxon>
        <taxon>Magnoliopsida</taxon>
        <taxon>Liliopsida</taxon>
        <taxon>Zosteraceae</taxon>
        <taxon>Zostera</taxon>
    </lineage>
</organism>
<protein>
    <submittedName>
        <fullName evidence="2">Uncharacterized protein</fullName>
    </submittedName>
</protein>
<evidence type="ECO:0000256" key="1">
    <source>
        <dbReference type="SAM" id="SignalP"/>
    </source>
</evidence>
<name>A0A0K9NYS1_ZOSMR</name>
<dbReference type="Proteomes" id="UP000036987">
    <property type="component" value="Unassembled WGS sequence"/>
</dbReference>
<accession>A0A0K9NYS1</accession>
<dbReference type="EMBL" id="LFYR01001430">
    <property type="protein sequence ID" value="KMZ61873.1"/>
    <property type="molecule type" value="Genomic_DNA"/>
</dbReference>
<feature type="signal peptide" evidence="1">
    <location>
        <begin position="1"/>
        <end position="25"/>
    </location>
</feature>
<evidence type="ECO:0000313" key="2">
    <source>
        <dbReference type="EMBL" id="KMZ61873.1"/>
    </source>
</evidence>
<reference evidence="3" key="1">
    <citation type="journal article" date="2016" name="Nature">
        <title>The genome of the seagrass Zostera marina reveals angiosperm adaptation to the sea.</title>
        <authorList>
            <person name="Olsen J.L."/>
            <person name="Rouze P."/>
            <person name="Verhelst B."/>
            <person name="Lin Y.-C."/>
            <person name="Bayer T."/>
            <person name="Collen J."/>
            <person name="Dattolo E."/>
            <person name="De Paoli E."/>
            <person name="Dittami S."/>
            <person name="Maumus F."/>
            <person name="Michel G."/>
            <person name="Kersting A."/>
            <person name="Lauritano C."/>
            <person name="Lohaus R."/>
            <person name="Toepel M."/>
            <person name="Tonon T."/>
            <person name="Vanneste K."/>
            <person name="Amirebrahimi M."/>
            <person name="Brakel J."/>
            <person name="Bostroem C."/>
            <person name="Chovatia M."/>
            <person name="Grimwood J."/>
            <person name="Jenkins J.W."/>
            <person name="Jueterbock A."/>
            <person name="Mraz A."/>
            <person name="Stam W.T."/>
            <person name="Tice H."/>
            <person name="Bornberg-Bauer E."/>
            <person name="Green P.J."/>
            <person name="Pearson G.A."/>
            <person name="Procaccini G."/>
            <person name="Duarte C.M."/>
            <person name="Schmutz J."/>
            <person name="Reusch T.B.H."/>
            <person name="Van de Peer Y."/>
        </authorList>
    </citation>
    <scope>NUCLEOTIDE SEQUENCE [LARGE SCALE GENOMIC DNA]</scope>
    <source>
        <strain evidence="3">cv. Finnish</strain>
    </source>
</reference>
<keyword evidence="3" id="KW-1185">Reference proteome</keyword>
<evidence type="ECO:0000313" key="3">
    <source>
        <dbReference type="Proteomes" id="UP000036987"/>
    </source>
</evidence>
<comment type="caution">
    <text evidence="2">The sequence shown here is derived from an EMBL/GenBank/DDBJ whole genome shotgun (WGS) entry which is preliminary data.</text>
</comment>
<sequence length="92" mass="10254">MSMLNMSMKLLLFIVIVVLVSEIKAIDSGKAVEPNGDCYIEADPISYPWLFRPPKCLGDARCSAHCVQDKGYKLGGLCRWKTVILFEKALTC</sequence>
<feature type="chain" id="PRO_5005527440" evidence="1">
    <location>
        <begin position="26"/>
        <end position="92"/>
    </location>
</feature>
<proteinExistence type="predicted"/>
<dbReference type="AlphaFoldDB" id="A0A0K9NYS1"/>